<dbReference type="PANTHER" id="PTHR21593">
    <property type="entry name" value="PRION-LIKE- Q/N-RICH -DOMAIN-BEARING PROTEIN PROTEIN"/>
    <property type="match status" value="1"/>
</dbReference>
<organism evidence="3">
    <name type="scientific">Strongyloides ratti</name>
    <name type="common">Parasitic roundworm</name>
    <dbReference type="NCBI Taxonomy" id="34506"/>
    <lineage>
        <taxon>Eukaryota</taxon>
        <taxon>Metazoa</taxon>
        <taxon>Ecdysozoa</taxon>
        <taxon>Nematoda</taxon>
        <taxon>Chromadorea</taxon>
        <taxon>Rhabditida</taxon>
        <taxon>Tylenchina</taxon>
        <taxon>Panagrolaimomorpha</taxon>
        <taxon>Strongyloidoidea</taxon>
        <taxon>Strongyloididae</taxon>
        <taxon>Strongyloides</taxon>
    </lineage>
</organism>
<evidence type="ECO:0000313" key="4">
    <source>
        <dbReference type="Proteomes" id="UP000035682"/>
    </source>
</evidence>
<dbReference type="OrthoDB" id="10642495at2759"/>
<accession>A0A090LKM2</accession>
<feature type="domain" description="SXP/RAL-2 family protein Ani s 5-like cation-binding" evidence="2">
    <location>
        <begin position="37"/>
        <end position="137"/>
    </location>
</feature>
<protein>
    <submittedName>
        <fullName evidence="5">DUF148 domain-containing protein</fullName>
    </submittedName>
</protein>
<evidence type="ECO:0000259" key="2">
    <source>
        <dbReference type="Pfam" id="PF02520"/>
    </source>
</evidence>
<sequence>MKLLILTITLFVLGSAMPHHGMNGDREPEFVKNMSEEGKQKFQELMKDETKTKGQIETEINNIIANESDDVKKQFEEMKTKKEEMRTQLKTKFNDVLSKLSPDAQNVVSKIEAIHNDMNITHRQEIEQIKEAINTVTDATVKGELESLRDSMFKTRSLEDN</sequence>
<dbReference type="InterPro" id="IPR003677">
    <property type="entry name" value="ANIS5_cation-bd"/>
</dbReference>
<dbReference type="SUPFAM" id="SSF58113">
    <property type="entry name" value="Apolipoprotein A-I"/>
    <property type="match status" value="1"/>
</dbReference>
<dbReference type="CTD" id="36380475"/>
<dbReference type="EMBL" id="LN609529">
    <property type="protein sequence ID" value="CEF68110.1"/>
    <property type="molecule type" value="Genomic_DNA"/>
</dbReference>
<dbReference type="PANTHER" id="PTHR21593:SF36">
    <property type="entry name" value="DUF148 DOMAIN-CONTAINING PROTEIN-RELATED"/>
    <property type="match status" value="1"/>
</dbReference>
<keyword evidence="1" id="KW-0732">Signal</keyword>
<evidence type="ECO:0000256" key="1">
    <source>
        <dbReference type="SAM" id="SignalP"/>
    </source>
</evidence>
<keyword evidence="4" id="KW-1185">Reference proteome</keyword>
<dbReference type="GeneID" id="36380475"/>
<dbReference type="Proteomes" id="UP000035682">
    <property type="component" value="Unplaced"/>
</dbReference>
<reference evidence="5" key="2">
    <citation type="submission" date="2020-12" db="UniProtKB">
        <authorList>
            <consortium name="WormBaseParasite"/>
        </authorList>
    </citation>
    <scope>IDENTIFICATION</scope>
</reference>
<feature type="chain" id="PRO_5015031003" evidence="1">
    <location>
        <begin position="17"/>
        <end position="161"/>
    </location>
</feature>
<proteinExistence type="predicted"/>
<dbReference type="OMA" id="NDMNITH"/>
<dbReference type="Pfam" id="PF02520">
    <property type="entry name" value="ANIS5_cation-bd"/>
    <property type="match status" value="1"/>
</dbReference>
<evidence type="ECO:0000313" key="3">
    <source>
        <dbReference type="EMBL" id="CEF68110.1"/>
    </source>
</evidence>
<gene>
    <name evidence="3 5 6" type="ORF">SRAE_2000276800</name>
</gene>
<evidence type="ECO:0000313" key="5">
    <source>
        <dbReference type="WBParaSite" id="SRAE_2000276800.1"/>
    </source>
</evidence>
<dbReference type="Gene3D" id="1.20.120.20">
    <property type="entry name" value="Apolipoprotein"/>
    <property type="match status" value="1"/>
</dbReference>
<dbReference type="WBParaSite" id="SRAE_2000276800.1">
    <property type="protein sequence ID" value="SRAE_2000276800.1"/>
    <property type="gene ID" value="WBGene00262982"/>
</dbReference>
<reference evidence="3 4" key="1">
    <citation type="submission" date="2014-09" db="EMBL/GenBank/DDBJ databases">
        <authorList>
            <person name="Martin A.A."/>
        </authorList>
    </citation>
    <scope>NUCLEOTIDE SEQUENCE</scope>
    <source>
        <strain evidence="4">ED321</strain>
        <strain evidence="3">ED321 Heterogonic</strain>
    </source>
</reference>
<dbReference type="RefSeq" id="XP_024507310.1">
    <property type="nucleotide sequence ID" value="XM_024653877.1"/>
</dbReference>
<dbReference type="AlphaFoldDB" id="A0A090LKM2"/>
<dbReference type="WormBase" id="SRAE_2000276800">
    <property type="protein sequence ID" value="SRP07712"/>
    <property type="gene ID" value="WBGene00262982"/>
</dbReference>
<name>A0A090LKM2_STRRB</name>
<dbReference type="InterPro" id="IPR052823">
    <property type="entry name" value="SXP/RAL-2_related"/>
</dbReference>
<evidence type="ECO:0000313" key="6">
    <source>
        <dbReference type="WormBase" id="SRAE_2000276800"/>
    </source>
</evidence>
<feature type="signal peptide" evidence="1">
    <location>
        <begin position="1"/>
        <end position="16"/>
    </location>
</feature>